<reference evidence="3" key="1">
    <citation type="submission" date="2025-08" db="UniProtKB">
        <authorList>
            <consortium name="RefSeq"/>
        </authorList>
    </citation>
    <scope>IDENTIFICATION</scope>
    <source>
        <tissue evidence="3">Whole organism</tissue>
    </source>
</reference>
<dbReference type="AlphaFoldDB" id="A0A8B7PR19"/>
<feature type="domain" description="CHK kinase-like" evidence="1">
    <location>
        <begin position="8"/>
        <end position="172"/>
    </location>
</feature>
<evidence type="ECO:0000313" key="2">
    <source>
        <dbReference type="Proteomes" id="UP000694843"/>
    </source>
</evidence>
<name>A0A8B7PR19_HYAAZ</name>
<keyword evidence="2" id="KW-1185">Reference proteome</keyword>
<dbReference type="InterPro" id="IPR011009">
    <property type="entry name" value="Kinase-like_dom_sf"/>
</dbReference>
<dbReference type="OrthoDB" id="6381776at2759"/>
<accession>A0A8B7PR19</accession>
<dbReference type="GeneID" id="108682943"/>
<dbReference type="SUPFAM" id="SSF56112">
    <property type="entry name" value="Protein kinase-like (PK-like)"/>
    <property type="match status" value="1"/>
</dbReference>
<dbReference type="RefSeq" id="XP_018027697.1">
    <property type="nucleotide sequence ID" value="XM_018172208.1"/>
</dbReference>
<dbReference type="Gene3D" id="3.90.1200.10">
    <property type="match status" value="1"/>
</dbReference>
<dbReference type="InterPro" id="IPR015897">
    <property type="entry name" value="CHK_kinase-like"/>
</dbReference>
<dbReference type="Proteomes" id="UP000694843">
    <property type="component" value="Unplaced"/>
</dbReference>
<evidence type="ECO:0000313" key="3">
    <source>
        <dbReference type="RefSeq" id="XP_018027697.1"/>
    </source>
</evidence>
<gene>
    <name evidence="3" type="primary">LOC108682943</name>
</gene>
<dbReference type="InterPro" id="IPR004119">
    <property type="entry name" value="EcKL"/>
</dbReference>
<dbReference type="PANTHER" id="PTHR11012:SF30">
    <property type="entry name" value="PROTEIN KINASE-LIKE DOMAIN-CONTAINING"/>
    <property type="match status" value="1"/>
</dbReference>
<proteinExistence type="predicted"/>
<dbReference type="Pfam" id="PF02958">
    <property type="entry name" value="EcKL"/>
    <property type="match status" value="1"/>
</dbReference>
<dbReference type="SMART" id="SM00587">
    <property type="entry name" value="CHK"/>
    <property type="match status" value="1"/>
</dbReference>
<protein>
    <submittedName>
        <fullName evidence="3">Uncharacterized protein LOC108682943 isoform X2</fullName>
    </submittedName>
</protein>
<evidence type="ECO:0000259" key="1">
    <source>
        <dbReference type="SMART" id="SM00587"/>
    </source>
</evidence>
<dbReference type="PANTHER" id="PTHR11012">
    <property type="entry name" value="PROTEIN KINASE-LIKE DOMAIN-CONTAINING"/>
    <property type="match status" value="1"/>
</dbReference>
<organism evidence="2 3">
    <name type="scientific">Hyalella azteca</name>
    <name type="common">Amphipod</name>
    <dbReference type="NCBI Taxonomy" id="294128"/>
    <lineage>
        <taxon>Eukaryota</taxon>
        <taxon>Metazoa</taxon>
        <taxon>Ecdysozoa</taxon>
        <taxon>Arthropoda</taxon>
        <taxon>Crustacea</taxon>
        <taxon>Multicrustacea</taxon>
        <taxon>Malacostraca</taxon>
        <taxon>Eumalacostraca</taxon>
        <taxon>Peracarida</taxon>
        <taxon>Amphipoda</taxon>
        <taxon>Senticaudata</taxon>
        <taxon>Talitrida</taxon>
        <taxon>Talitroidea</taxon>
        <taxon>Hyalellidae</taxon>
        <taxon>Hyalella</taxon>
    </lineage>
</organism>
<sequence length="265" mass="29946">MSAGPLNTNEKAHKLVTEDKVRAALLKDEGPDAKYKSFNIVDFCTKGDNYACFVTSVEISERIKGYEKVTAWLKELAPKSSEILKQESSECHPSFLVVNHGDCWNNNLLFSYSDDGAVKDVCLLDLQINRHASLALDLNYFLFTSLNGDTRKKGLTAFLTSYYDSFKEVFSAADKPMKFTFEELVAEYRKKHLFGLMIALMALPIIVMESANAPDFQDMSEDNIAEKMEEQQRKILDMVETSPALRPRLLSLFDELVELGVINIT</sequence>